<dbReference type="InterPro" id="IPR050204">
    <property type="entry name" value="AraC_XylS_family_regulators"/>
</dbReference>
<dbReference type="Proteomes" id="UP001201463">
    <property type="component" value="Unassembled WGS sequence"/>
</dbReference>
<proteinExistence type="predicted"/>
<dbReference type="Gene3D" id="2.60.120.10">
    <property type="entry name" value="Jelly Rolls"/>
    <property type="match status" value="1"/>
</dbReference>
<keyword evidence="1" id="KW-0805">Transcription regulation</keyword>
<dbReference type="InterPro" id="IPR009057">
    <property type="entry name" value="Homeodomain-like_sf"/>
</dbReference>
<dbReference type="RefSeq" id="WP_233388290.1">
    <property type="nucleotide sequence ID" value="NZ_JAJTWT010000001.1"/>
</dbReference>
<dbReference type="Gene3D" id="1.10.10.60">
    <property type="entry name" value="Homeodomain-like"/>
    <property type="match status" value="1"/>
</dbReference>
<dbReference type="InterPro" id="IPR013096">
    <property type="entry name" value="Cupin_2"/>
</dbReference>
<keyword evidence="3" id="KW-0804">Transcription</keyword>
<name>A0ABS8XAV9_9BURK</name>
<comment type="caution">
    <text evidence="5">The sequence shown here is derived from an EMBL/GenBank/DDBJ whole genome shotgun (WGS) entry which is preliminary data.</text>
</comment>
<evidence type="ECO:0000313" key="6">
    <source>
        <dbReference type="Proteomes" id="UP001201463"/>
    </source>
</evidence>
<accession>A0ABS8XAV9</accession>
<evidence type="ECO:0000259" key="4">
    <source>
        <dbReference type="PROSITE" id="PS01124"/>
    </source>
</evidence>
<reference evidence="5 6" key="1">
    <citation type="submission" date="2021-12" db="EMBL/GenBank/DDBJ databases">
        <title>Genome seq of p7.</title>
        <authorList>
            <person name="Seo T."/>
        </authorList>
    </citation>
    <scope>NUCLEOTIDE SEQUENCE [LARGE SCALE GENOMIC DNA]</scope>
    <source>
        <strain evidence="5 6">P7</strain>
    </source>
</reference>
<dbReference type="InterPro" id="IPR011051">
    <property type="entry name" value="RmlC_Cupin_sf"/>
</dbReference>
<evidence type="ECO:0000256" key="1">
    <source>
        <dbReference type="ARBA" id="ARBA00023015"/>
    </source>
</evidence>
<protein>
    <submittedName>
        <fullName evidence="5">AraC family transcriptional regulator</fullName>
    </submittedName>
</protein>
<dbReference type="PANTHER" id="PTHR46796">
    <property type="entry name" value="HTH-TYPE TRANSCRIPTIONAL ACTIVATOR RHAS-RELATED"/>
    <property type="match status" value="1"/>
</dbReference>
<evidence type="ECO:0000256" key="2">
    <source>
        <dbReference type="ARBA" id="ARBA00023125"/>
    </source>
</evidence>
<gene>
    <name evidence="5" type="ORF">LXT12_00175</name>
</gene>
<dbReference type="Pfam" id="PF12833">
    <property type="entry name" value="HTH_18"/>
    <property type="match status" value="1"/>
</dbReference>
<dbReference type="SUPFAM" id="SSF46689">
    <property type="entry name" value="Homeodomain-like"/>
    <property type="match status" value="1"/>
</dbReference>
<dbReference type="EMBL" id="JAJTWT010000001">
    <property type="protein sequence ID" value="MCE4535678.1"/>
    <property type="molecule type" value="Genomic_DNA"/>
</dbReference>
<keyword evidence="6" id="KW-1185">Reference proteome</keyword>
<dbReference type="SMART" id="SM00342">
    <property type="entry name" value="HTH_ARAC"/>
    <property type="match status" value="1"/>
</dbReference>
<sequence>MTTPACALGAPALSLRHYGPSRGSHSHDHAQVLWALDGALELAVDGRGQRLAAGQGLWIPPQAVHDFEAPQGSRCLVLDTADPAWLDRPPSPTHTQLVDHLARFLAASLEQGLPLPRALGAQLLAEAWAPGGAGAMRRGGRAIDWAGLQRWLQTRLAAPLTVADLAARAGLAESQFRARCLAATGLTPMQWLRAQRLARARALRASGLPVALVAQRVGYDSPSALTAALRREGRPRGG</sequence>
<dbReference type="PANTHER" id="PTHR46796:SF10">
    <property type="entry name" value="TRANSCRIPTIONAL ACTIVATOR FEAR"/>
    <property type="match status" value="1"/>
</dbReference>
<dbReference type="InterPro" id="IPR014710">
    <property type="entry name" value="RmlC-like_jellyroll"/>
</dbReference>
<dbReference type="InterPro" id="IPR018060">
    <property type="entry name" value="HTH_AraC"/>
</dbReference>
<dbReference type="PROSITE" id="PS01124">
    <property type="entry name" value="HTH_ARAC_FAMILY_2"/>
    <property type="match status" value="1"/>
</dbReference>
<evidence type="ECO:0000313" key="5">
    <source>
        <dbReference type="EMBL" id="MCE4535678.1"/>
    </source>
</evidence>
<feature type="domain" description="HTH araC/xylS-type" evidence="4">
    <location>
        <begin position="146"/>
        <end position="231"/>
    </location>
</feature>
<evidence type="ECO:0000256" key="3">
    <source>
        <dbReference type="ARBA" id="ARBA00023163"/>
    </source>
</evidence>
<keyword evidence="2" id="KW-0238">DNA-binding</keyword>
<organism evidence="5 6">
    <name type="scientific">Pelomonas caseinilytica</name>
    <dbReference type="NCBI Taxonomy" id="2906763"/>
    <lineage>
        <taxon>Bacteria</taxon>
        <taxon>Pseudomonadati</taxon>
        <taxon>Pseudomonadota</taxon>
        <taxon>Betaproteobacteria</taxon>
        <taxon>Burkholderiales</taxon>
        <taxon>Sphaerotilaceae</taxon>
        <taxon>Roseateles</taxon>
    </lineage>
</organism>
<dbReference type="Pfam" id="PF07883">
    <property type="entry name" value="Cupin_2"/>
    <property type="match status" value="1"/>
</dbReference>
<dbReference type="SUPFAM" id="SSF51182">
    <property type="entry name" value="RmlC-like cupins"/>
    <property type="match status" value="1"/>
</dbReference>